<accession>A0A1F5FT67</accession>
<name>A0A1F5FT67_9BACT</name>
<feature type="transmembrane region" description="Helical" evidence="1">
    <location>
        <begin position="70"/>
        <end position="89"/>
    </location>
</feature>
<feature type="transmembrane region" description="Helical" evidence="1">
    <location>
        <begin position="246"/>
        <end position="264"/>
    </location>
</feature>
<feature type="transmembrane region" description="Helical" evidence="1">
    <location>
        <begin position="365"/>
        <end position="382"/>
    </location>
</feature>
<sequence length="387" mass="43251">MERNVKIAYFLSFTFHSWFWMGNWIFYYLMFGGYVTVAMLDSGALLAGLLYEIPTGAFADLVGKKKTLTLAFLFLTIGNFLMGVSSSLWMLAGSLWFFICLAYAFYSGTMEALLYDSLKSLKREDQFDRKMGSLGAVRLWAMALSAIIGGVAFNYYPGLPYLLSGVVSLLGFVACFLLVEPKVDTEKYSLKTFFIQNTKGIRVLFGDEYIKRLSWYLVVTGGMMVFIYNLLDDLLAVEYGFTPTTISWLFSVACLVAGVATYFIPRWKIKMSLRKLLILPIVIIALCLAVSPIVGMWLSALLLMIRVIGESVYQNYTSVVINENTDSAVRATILSSLSLLRNIPYALFGTFVGRAVSLAGGAKNFAMYYGIVLLVLALWFGSKLRKV</sequence>
<protein>
    <recommendedName>
        <fullName evidence="4">Major facilitator superfamily (MFS) profile domain-containing protein</fullName>
    </recommendedName>
</protein>
<dbReference type="SUPFAM" id="SSF103473">
    <property type="entry name" value="MFS general substrate transporter"/>
    <property type="match status" value="1"/>
</dbReference>
<dbReference type="InterPro" id="IPR011701">
    <property type="entry name" value="MFS"/>
</dbReference>
<keyword evidence="1" id="KW-1133">Transmembrane helix</keyword>
<feature type="transmembrane region" description="Helical" evidence="1">
    <location>
        <begin position="161"/>
        <end position="179"/>
    </location>
</feature>
<dbReference type="AlphaFoldDB" id="A0A1F5FT67"/>
<gene>
    <name evidence="2" type="ORF">A2572_02130</name>
</gene>
<feature type="transmembrane region" description="Helical" evidence="1">
    <location>
        <begin position="42"/>
        <end position="63"/>
    </location>
</feature>
<evidence type="ECO:0000313" key="2">
    <source>
        <dbReference type="EMBL" id="OGD82806.1"/>
    </source>
</evidence>
<feature type="transmembrane region" description="Helical" evidence="1">
    <location>
        <begin position="7"/>
        <end position="30"/>
    </location>
</feature>
<keyword evidence="1" id="KW-0472">Membrane</keyword>
<dbReference type="PANTHER" id="PTHR23530">
    <property type="entry name" value="TRANSPORT PROTEIN-RELATED"/>
    <property type="match status" value="1"/>
</dbReference>
<feature type="transmembrane region" description="Helical" evidence="1">
    <location>
        <begin position="95"/>
        <end position="115"/>
    </location>
</feature>
<dbReference type="Pfam" id="PF07690">
    <property type="entry name" value="MFS_1"/>
    <property type="match status" value="1"/>
</dbReference>
<dbReference type="InterPro" id="IPR053160">
    <property type="entry name" value="MFS_DHA3_Transporter"/>
</dbReference>
<dbReference type="Gene3D" id="1.20.1250.20">
    <property type="entry name" value="MFS general substrate transporter like domains"/>
    <property type="match status" value="1"/>
</dbReference>
<comment type="caution">
    <text evidence="2">The sequence shown here is derived from an EMBL/GenBank/DDBJ whole genome shotgun (WGS) entry which is preliminary data.</text>
</comment>
<dbReference type="EMBL" id="MFAQ01000040">
    <property type="protein sequence ID" value="OGD82806.1"/>
    <property type="molecule type" value="Genomic_DNA"/>
</dbReference>
<reference evidence="2 3" key="1">
    <citation type="journal article" date="2016" name="Nat. Commun.">
        <title>Thousands of microbial genomes shed light on interconnected biogeochemical processes in an aquifer system.</title>
        <authorList>
            <person name="Anantharaman K."/>
            <person name="Brown C.T."/>
            <person name="Hug L.A."/>
            <person name="Sharon I."/>
            <person name="Castelle C.J."/>
            <person name="Probst A.J."/>
            <person name="Thomas B.C."/>
            <person name="Singh A."/>
            <person name="Wilkins M.J."/>
            <person name="Karaoz U."/>
            <person name="Brodie E.L."/>
            <person name="Williams K.H."/>
            <person name="Hubbard S.S."/>
            <person name="Banfield J.F."/>
        </authorList>
    </citation>
    <scope>NUCLEOTIDE SEQUENCE [LARGE SCALE GENOMIC DNA]</scope>
</reference>
<proteinExistence type="predicted"/>
<evidence type="ECO:0000313" key="3">
    <source>
        <dbReference type="Proteomes" id="UP000179237"/>
    </source>
</evidence>
<keyword evidence="1" id="KW-0812">Transmembrane</keyword>
<dbReference type="InterPro" id="IPR036259">
    <property type="entry name" value="MFS_trans_sf"/>
</dbReference>
<evidence type="ECO:0008006" key="4">
    <source>
        <dbReference type="Google" id="ProtNLM"/>
    </source>
</evidence>
<dbReference type="GO" id="GO:0022857">
    <property type="term" value="F:transmembrane transporter activity"/>
    <property type="evidence" value="ECO:0007669"/>
    <property type="project" value="InterPro"/>
</dbReference>
<feature type="transmembrane region" description="Helical" evidence="1">
    <location>
        <begin position="213"/>
        <end position="231"/>
    </location>
</feature>
<feature type="transmembrane region" description="Helical" evidence="1">
    <location>
        <begin position="136"/>
        <end position="155"/>
    </location>
</feature>
<feature type="transmembrane region" description="Helical" evidence="1">
    <location>
        <begin position="276"/>
        <end position="305"/>
    </location>
</feature>
<organism evidence="2 3">
    <name type="scientific">Candidatus Collierbacteria bacterium RIFOXYD1_FULL_40_9</name>
    <dbReference type="NCBI Taxonomy" id="1817731"/>
    <lineage>
        <taxon>Bacteria</taxon>
        <taxon>Candidatus Collieribacteriota</taxon>
    </lineage>
</organism>
<evidence type="ECO:0000256" key="1">
    <source>
        <dbReference type="SAM" id="Phobius"/>
    </source>
</evidence>
<dbReference type="Proteomes" id="UP000179237">
    <property type="component" value="Unassembled WGS sequence"/>
</dbReference>
<dbReference type="PANTHER" id="PTHR23530:SF1">
    <property type="entry name" value="PERMEASE, MAJOR FACILITATOR SUPERFAMILY-RELATED"/>
    <property type="match status" value="1"/>
</dbReference>